<protein>
    <recommendedName>
        <fullName evidence="6 9">Aminopyrimidine aminohydrolase</fullName>
        <ecNumber evidence="5 9">3.5.99.2</ecNumber>
    </recommendedName>
</protein>
<organism evidence="11 12">
    <name type="scientific">Peribacillus glennii</name>
    <dbReference type="NCBI Taxonomy" id="2303991"/>
    <lineage>
        <taxon>Bacteria</taxon>
        <taxon>Bacillati</taxon>
        <taxon>Bacillota</taxon>
        <taxon>Bacilli</taxon>
        <taxon>Bacillales</taxon>
        <taxon>Bacillaceae</taxon>
        <taxon>Peribacillus</taxon>
    </lineage>
</organism>
<evidence type="ECO:0000313" key="12">
    <source>
        <dbReference type="Proteomes" id="UP000262939"/>
    </source>
</evidence>
<gene>
    <name evidence="11" type="primary">tenA</name>
    <name evidence="11" type="ORF">D0466_00085</name>
</gene>
<comment type="catalytic activity">
    <reaction evidence="1 9">
        <text>4-amino-5-aminomethyl-2-methylpyrimidine + H2O = 4-amino-5-hydroxymethyl-2-methylpyrimidine + NH4(+)</text>
        <dbReference type="Rhea" id="RHEA:31799"/>
        <dbReference type="ChEBI" id="CHEBI:15377"/>
        <dbReference type="ChEBI" id="CHEBI:16892"/>
        <dbReference type="ChEBI" id="CHEBI:28938"/>
        <dbReference type="ChEBI" id="CHEBI:63416"/>
        <dbReference type="EC" id="3.5.99.2"/>
    </reaction>
</comment>
<dbReference type="GO" id="GO:0009229">
    <property type="term" value="P:thiamine diphosphate biosynthetic process"/>
    <property type="evidence" value="ECO:0007669"/>
    <property type="project" value="UniProtKB-UniPathway"/>
</dbReference>
<dbReference type="GO" id="GO:0009228">
    <property type="term" value="P:thiamine biosynthetic process"/>
    <property type="evidence" value="ECO:0007669"/>
    <property type="project" value="UniProtKB-KW"/>
</dbReference>
<dbReference type="InterPro" id="IPR016084">
    <property type="entry name" value="Haem_Oase-like_multi-hlx"/>
</dbReference>
<feature type="domain" description="Thiaminase-2/PQQC" evidence="10">
    <location>
        <begin position="15"/>
        <end position="223"/>
    </location>
</feature>
<comment type="pathway">
    <text evidence="2 9">Cofactor biosynthesis; thiamine diphosphate biosynthesis.</text>
</comment>
<dbReference type="EMBL" id="QVTD01000001">
    <property type="protein sequence ID" value="RFU66562.1"/>
    <property type="molecule type" value="Genomic_DNA"/>
</dbReference>
<comment type="function">
    <text evidence="9">Catalyzes an amino-pyrimidine hydrolysis reaction at the C5' of the pyrimidine moiety of thiamine compounds, a reaction that is part of a thiamine salvage pathway.</text>
</comment>
<evidence type="ECO:0000313" key="11">
    <source>
        <dbReference type="EMBL" id="RFU66562.1"/>
    </source>
</evidence>
<keyword evidence="7 9" id="KW-0784">Thiamine biosynthesis</keyword>
<accession>A0A372LJB1</accession>
<comment type="subunit">
    <text evidence="4">Homotetramer.</text>
</comment>
<name>A0A372LJB1_9BACI</name>
<evidence type="ECO:0000256" key="7">
    <source>
        <dbReference type="ARBA" id="ARBA00022977"/>
    </source>
</evidence>
<evidence type="ECO:0000256" key="6">
    <source>
        <dbReference type="ARBA" id="ARBA00013647"/>
    </source>
</evidence>
<keyword evidence="12" id="KW-1185">Reference proteome</keyword>
<evidence type="ECO:0000256" key="5">
    <source>
        <dbReference type="ARBA" id="ARBA00012684"/>
    </source>
</evidence>
<dbReference type="InterPro" id="IPR004305">
    <property type="entry name" value="Thiaminase-2/PQQC"/>
</dbReference>
<dbReference type="SUPFAM" id="SSF48613">
    <property type="entry name" value="Heme oxygenase-like"/>
    <property type="match status" value="1"/>
</dbReference>
<keyword evidence="9" id="KW-0378">Hydrolase</keyword>
<dbReference type="Gene3D" id="1.20.910.10">
    <property type="entry name" value="Heme oxygenase-like"/>
    <property type="match status" value="1"/>
</dbReference>
<evidence type="ECO:0000256" key="4">
    <source>
        <dbReference type="ARBA" id="ARBA00011881"/>
    </source>
</evidence>
<dbReference type="InterPro" id="IPR050967">
    <property type="entry name" value="Thiamine_Salvage_TenA"/>
</dbReference>
<dbReference type="CDD" id="cd19366">
    <property type="entry name" value="TenA_C_BhTenA-like"/>
    <property type="match status" value="1"/>
</dbReference>
<dbReference type="PANTHER" id="PTHR43198:SF2">
    <property type="entry name" value="SI:CH1073-67J19.1-RELATED"/>
    <property type="match status" value="1"/>
</dbReference>
<dbReference type="EC" id="3.5.99.2" evidence="5 9"/>
<evidence type="ECO:0000256" key="9">
    <source>
        <dbReference type="RuleBase" id="RU363093"/>
    </source>
</evidence>
<dbReference type="GO" id="GO:0005829">
    <property type="term" value="C:cytosol"/>
    <property type="evidence" value="ECO:0007669"/>
    <property type="project" value="TreeGrafter"/>
</dbReference>
<dbReference type="UniPathway" id="UPA00060"/>
<dbReference type="PANTHER" id="PTHR43198">
    <property type="entry name" value="BIFUNCTIONAL TH2 PROTEIN"/>
    <property type="match status" value="1"/>
</dbReference>
<dbReference type="Proteomes" id="UP000262939">
    <property type="component" value="Unassembled WGS sequence"/>
</dbReference>
<evidence type="ECO:0000256" key="8">
    <source>
        <dbReference type="ARBA" id="ARBA00048337"/>
    </source>
</evidence>
<evidence type="ECO:0000259" key="10">
    <source>
        <dbReference type="Pfam" id="PF03070"/>
    </source>
</evidence>
<dbReference type="AlphaFoldDB" id="A0A372LJB1"/>
<sequence length="229" mass="26556">MELSKTKSFSERLFQSAKPIWEKNHLHPFVQGIGDGTLPENIFAFYMKQDYVYLIEYAKLFALGAAKAPTLETMERFAHILHETLHFEMELHRTYAAEFGISRRELELTEPTPVNLAYSGYMLNAAYGGTLAELVACLLPCAWDYREIGLLLNAQNGENLSLNRYNRWIQTYASDEFISMSEWLIGLMDELTDGMPEASLAKLEKHFLTTSRFEFLFWESVWRQDSWPV</sequence>
<dbReference type="NCBIfam" id="TIGR04306">
    <property type="entry name" value="salvage_TenA"/>
    <property type="match status" value="1"/>
</dbReference>
<evidence type="ECO:0000256" key="3">
    <source>
        <dbReference type="ARBA" id="ARBA00010264"/>
    </source>
</evidence>
<evidence type="ECO:0000256" key="1">
    <source>
        <dbReference type="ARBA" id="ARBA00001881"/>
    </source>
</evidence>
<reference evidence="11 12" key="1">
    <citation type="submission" date="2018-08" db="EMBL/GenBank/DDBJ databases">
        <title>Bacillus chawlae sp. nov., Bacillus glennii sp. nov., and Bacillus saganii sp. nov. Isolated from the Vehicle Assembly Building at Kennedy Space Center where the Viking Spacecraft were Assembled.</title>
        <authorList>
            <person name="Seuylemezian A."/>
            <person name="Vaishampayan P."/>
        </authorList>
    </citation>
    <scope>NUCLEOTIDE SEQUENCE [LARGE SCALE GENOMIC DNA]</scope>
    <source>
        <strain evidence="11 12">V44-8</strain>
    </source>
</reference>
<dbReference type="OrthoDB" id="34166at2"/>
<comment type="similarity">
    <text evidence="3 9">Belongs to the TenA family.</text>
</comment>
<comment type="caution">
    <text evidence="11">The sequence shown here is derived from an EMBL/GenBank/DDBJ whole genome shotgun (WGS) entry which is preliminary data.</text>
</comment>
<proteinExistence type="inferred from homology"/>
<dbReference type="GO" id="GO:0050334">
    <property type="term" value="F:thiaminase activity"/>
    <property type="evidence" value="ECO:0007669"/>
    <property type="project" value="UniProtKB-EC"/>
</dbReference>
<evidence type="ECO:0000256" key="2">
    <source>
        <dbReference type="ARBA" id="ARBA00004948"/>
    </source>
</evidence>
<dbReference type="RefSeq" id="WP_117320524.1">
    <property type="nucleotide sequence ID" value="NZ_QVTD01000001.1"/>
</dbReference>
<dbReference type="Pfam" id="PF03070">
    <property type="entry name" value="TENA_THI-4"/>
    <property type="match status" value="1"/>
</dbReference>
<dbReference type="InterPro" id="IPR027574">
    <property type="entry name" value="Thiaminase_II"/>
</dbReference>
<comment type="catalytic activity">
    <reaction evidence="8 9">
        <text>thiamine + H2O = 5-(2-hydroxyethyl)-4-methylthiazole + 4-amino-5-hydroxymethyl-2-methylpyrimidine + H(+)</text>
        <dbReference type="Rhea" id="RHEA:17509"/>
        <dbReference type="ChEBI" id="CHEBI:15377"/>
        <dbReference type="ChEBI" id="CHEBI:15378"/>
        <dbReference type="ChEBI" id="CHEBI:16892"/>
        <dbReference type="ChEBI" id="CHEBI:17957"/>
        <dbReference type="ChEBI" id="CHEBI:18385"/>
        <dbReference type="EC" id="3.5.99.2"/>
    </reaction>
</comment>